<name>A0A158KKP5_9BURK</name>
<sequence length="61" mass="6902">MTEFDDPITLRIFRASNDQWSGRLLIGEEEIVLGVFKSPQAVEQCAKEIGLHPERVEVEAC</sequence>
<keyword evidence="2" id="KW-1185">Reference proteome</keyword>
<dbReference type="Proteomes" id="UP000054770">
    <property type="component" value="Unassembled WGS sequence"/>
</dbReference>
<gene>
    <name evidence="1" type="ORF">AWB68_06040</name>
</gene>
<organism evidence="1 2">
    <name type="scientific">Caballeronia choica</name>
    <dbReference type="NCBI Taxonomy" id="326476"/>
    <lineage>
        <taxon>Bacteria</taxon>
        <taxon>Pseudomonadati</taxon>
        <taxon>Pseudomonadota</taxon>
        <taxon>Betaproteobacteria</taxon>
        <taxon>Burkholderiales</taxon>
        <taxon>Burkholderiaceae</taxon>
        <taxon>Caballeronia</taxon>
    </lineage>
</organism>
<dbReference type="EMBL" id="FCON02000099">
    <property type="protein sequence ID" value="SAL81140.1"/>
    <property type="molecule type" value="Genomic_DNA"/>
</dbReference>
<comment type="caution">
    <text evidence="1">The sequence shown here is derived from an EMBL/GenBank/DDBJ whole genome shotgun (WGS) entry which is preliminary data.</text>
</comment>
<protein>
    <submittedName>
        <fullName evidence="1">Uncharacterized protein</fullName>
    </submittedName>
</protein>
<dbReference type="OrthoDB" id="9134325at2"/>
<proteinExistence type="predicted"/>
<dbReference type="AlphaFoldDB" id="A0A158KKP5"/>
<dbReference type="RefSeq" id="WP_125483089.1">
    <property type="nucleotide sequence ID" value="NZ_FCON02000099.1"/>
</dbReference>
<accession>A0A158KKP5</accession>
<evidence type="ECO:0000313" key="2">
    <source>
        <dbReference type="Proteomes" id="UP000054770"/>
    </source>
</evidence>
<evidence type="ECO:0000313" key="1">
    <source>
        <dbReference type="EMBL" id="SAL81140.1"/>
    </source>
</evidence>
<reference evidence="1" key="1">
    <citation type="submission" date="2016-01" db="EMBL/GenBank/DDBJ databases">
        <authorList>
            <person name="Peeters C."/>
        </authorList>
    </citation>
    <scope>NUCLEOTIDE SEQUENCE [LARGE SCALE GENOMIC DNA]</scope>
    <source>
        <strain evidence="1">LMG 22940</strain>
    </source>
</reference>